<evidence type="ECO:0000313" key="2">
    <source>
        <dbReference type="EMBL" id="QJA93875.1"/>
    </source>
</evidence>
<dbReference type="GO" id="GO:0003824">
    <property type="term" value="F:catalytic activity"/>
    <property type="evidence" value="ECO:0007669"/>
    <property type="project" value="InterPro"/>
</dbReference>
<dbReference type="PANTHER" id="PTHR30083">
    <property type="entry name" value="TRANSCRIPTIONAL REGULATOR-RELATED"/>
    <property type="match status" value="1"/>
</dbReference>
<reference evidence="2" key="1">
    <citation type="submission" date="2020-03" db="EMBL/GenBank/DDBJ databases">
        <title>The deep terrestrial virosphere.</title>
        <authorList>
            <person name="Holmfeldt K."/>
            <person name="Nilsson E."/>
            <person name="Simone D."/>
            <person name="Lopez-Fernandez M."/>
            <person name="Wu X."/>
            <person name="de Brujin I."/>
            <person name="Lundin D."/>
            <person name="Andersson A."/>
            <person name="Bertilsson S."/>
            <person name="Dopson M."/>
        </authorList>
    </citation>
    <scope>NUCLEOTIDE SEQUENCE</scope>
    <source>
        <strain evidence="2">MM415B04089</strain>
    </source>
</reference>
<dbReference type="Pfam" id="PF01507">
    <property type="entry name" value="PAPS_reduct"/>
    <property type="match status" value="1"/>
</dbReference>
<proteinExistence type="predicted"/>
<dbReference type="InterPro" id="IPR002500">
    <property type="entry name" value="PAPS_reduct_dom"/>
</dbReference>
<dbReference type="EMBL" id="MT143184">
    <property type="protein sequence ID" value="QJA93875.1"/>
    <property type="molecule type" value="Genomic_DNA"/>
</dbReference>
<name>A0A6M3LM44_9ZZZZ</name>
<accession>A0A6M3LM44</accession>
<evidence type="ECO:0000259" key="1">
    <source>
        <dbReference type="Pfam" id="PF01507"/>
    </source>
</evidence>
<protein>
    <recommendedName>
        <fullName evidence="1">Phosphoadenosine phosphosulphate reductase domain-containing protein</fullName>
    </recommendedName>
</protein>
<dbReference type="CDD" id="cd23947">
    <property type="entry name" value="PAPS_reductase-like_YbdN"/>
    <property type="match status" value="1"/>
</dbReference>
<dbReference type="Gene3D" id="3.40.50.620">
    <property type="entry name" value="HUPs"/>
    <property type="match status" value="1"/>
</dbReference>
<dbReference type="PANTHER" id="PTHR30083:SF0">
    <property type="entry name" value="3'-PHOSPHOADENOSINE 5'-PHOSPHOSULFATE SULFOTRANSFERASE (PAPS REDUCTASE)_FAD SYNTHETASE"/>
    <property type="match status" value="1"/>
</dbReference>
<dbReference type="Pfam" id="PF11922">
    <property type="entry name" value="DUF3440"/>
    <property type="match status" value="1"/>
</dbReference>
<dbReference type="GO" id="GO:0071453">
    <property type="term" value="P:cellular response to oxygen levels"/>
    <property type="evidence" value="ECO:0007669"/>
    <property type="project" value="TreeGrafter"/>
</dbReference>
<dbReference type="AlphaFoldDB" id="A0A6M3LM44"/>
<dbReference type="InterPro" id="IPR014729">
    <property type="entry name" value="Rossmann-like_a/b/a_fold"/>
</dbReference>
<feature type="domain" description="Phosphoadenosine phosphosulphate reductase" evidence="1">
    <location>
        <begin position="29"/>
        <end position="231"/>
    </location>
</feature>
<dbReference type="SUPFAM" id="SSF52402">
    <property type="entry name" value="Adenine nucleotide alpha hydrolases-like"/>
    <property type="match status" value="1"/>
</dbReference>
<gene>
    <name evidence="2" type="ORF">MM415B04089_0004</name>
</gene>
<organism evidence="2">
    <name type="scientific">viral metagenome</name>
    <dbReference type="NCBI Taxonomy" id="1070528"/>
    <lineage>
        <taxon>unclassified sequences</taxon>
        <taxon>metagenomes</taxon>
        <taxon>organismal metagenomes</taxon>
    </lineage>
</organism>
<dbReference type="InterPro" id="IPR021845">
    <property type="entry name" value="DUF3440"/>
</dbReference>
<sequence length="404" mass="47779">MPRKAGIGKTVYEASLDRINYVLDNFPRIYVSFSGGKDSSVMLHMVMDEAIKRKRKIGVLFVDLEGQYKLTIDYIQQCFDMYKDYIEPYWVSLPLNLRNAVSQYEPQWMCFDPDRKDDWVRTPPEIAITDESYFPFFHRRMEFEEFVPEFGKWYSKGKACACFVGIRSDESLNRWRTIAGHGTKLNGLKWTNYIGEALYNIYPIYDWRTEDIWTYNGKFNKPYNGLYDLMYKAGLTIHQARICQPYGDDQRKGLWLFHLIEPETWARVVARVNGANQGALYAQESGNILGRIKITKPEGHTWKTFAYLLLESMPPATREHYKDKIAVFIRWWQQRGTSYGQDIPDEVDSKLEANKDAPSWRRICKALLRNDYWCKGLSFSQHKSEAYEKYVKLMKKRRTEWKII</sequence>